<dbReference type="OrthoDB" id="382863at2759"/>
<reference evidence="1 2" key="2">
    <citation type="submission" date="2018-11" db="EMBL/GenBank/DDBJ databases">
        <authorList>
            <consortium name="Pathogen Informatics"/>
        </authorList>
    </citation>
    <scope>NUCLEOTIDE SEQUENCE [LARGE SCALE GENOMIC DNA]</scope>
</reference>
<dbReference type="AlphaFoldDB" id="A0A0R3T292"/>
<dbReference type="Proteomes" id="UP000278807">
    <property type="component" value="Unassembled WGS sequence"/>
</dbReference>
<sequence>MDWTPNQVVRSLNSATASILGQSDMSENATVHCFTFVRALSSLLLEVWNSLLIKAFIVWKDIGRSMHCKIVVTFLASVSANSLPSMQQ</sequence>
<dbReference type="WBParaSite" id="HNAJ_0000103901-mRNA-1">
    <property type="protein sequence ID" value="HNAJ_0000103901-mRNA-1"/>
    <property type="gene ID" value="HNAJ_0000103901"/>
</dbReference>
<evidence type="ECO:0000313" key="1">
    <source>
        <dbReference type="EMBL" id="VDN96898.1"/>
    </source>
</evidence>
<dbReference type="EMBL" id="UZAE01000365">
    <property type="protein sequence ID" value="VDN96898.1"/>
    <property type="molecule type" value="Genomic_DNA"/>
</dbReference>
<organism evidence="3">
    <name type="scientific">Rodentolepis nana</name>
    <name type="common">Dwarf tapeworm</name>
    <name type="synonym">Hymenolepis nana</name>
    <dbReference type="NCBI Taxonomy" id="102285"/>
    <lineage>
        <taxon>Eukaryota</taxon>
        <taxon>Metazoa</taxon>
        <taxon>Spiralia</taxon>
        <taxon>Lophotrochozoa</taxon>
        <taxon>Platyhelminthes</taxon>
        <taxon>Cestoda</taxon>
        <taxon>Eucestoda</taxon>
        <taxon>Cyclophyllidea</taxon>
        <taxon>Hymenolepididae</taxon>
        <taxon>Rodentolepis</taxon>
    </lineage>
</organism>
<reference evidence="3" key="1">
    <citation type="submission" date="2017-02" db="UniProtKB">
        <authorList>
            <consortium name="WormBaseParasite"/>
        </authorList>
    </citation>
    <scope>IDENTIFICATION</scope>
</reference>
<proteinExistence type="predicted"/>
<evidence type="ECO:0000313" key="3">
    <source>
        <dbReference type="WBParaSite" id="HNAJ_0000103901-mRNA-1"/>
    </source>
</evidence>
<name>A0A0R3T292_RODNA</name>
<evidence type="ECO:0000313" key="2">
    <source>
        <dbReference type="Proteomes" id="UP000278807"/>
    </source>
</evidence>
<gene>
    <name evidence="1" type="ORF">HNAJ_LOCUS1039</name>
</gene>
<accession>A0A0R3T292</accession>
<protein>
    <submittedName>
        <fullName evidence="3">Ovule protein</fullName>
    </submittedName>
</protein>
<keyword evidence="2" id="KW-1185">Reference proteome</keyword>